<keyword evidence="1" id="KW-1133">Transmembrane helix</keyword>
<feature type="transmembrane region" description="Helical" evidence="1">
    <location>
        <begin position="19"/>
        <end position="38"/>
    </location>
</feature>
<dbReference type="AlphaFoldDB" id="A0A059BVE2"/>
<keyword evidence="1" id="KW-0812">Transmembrane</keyword>
<gene>
    <name evidence="2" type="ORF">EUGRSUZ_F03387</name>
</gene>
<dbReference type="EMBL" id="KK198758">
    <property type="protein sequence ID" value="KCW70082.1"/>
    <property type="molecule type" value="Genomic_DNA"/>
</dbReference>
<sequence length="68" mass="7969">MGCEAVHYYVYYILSAEEAVYRLSYCFLVSLYLVSQLVNQILKTFMGKDVEIKIRIILTNCEARFSMD</sequence>
<dbReference type="InParanoid" id="A0A059BVE2"/>
<organism evidence="2">
    <name type="scientific">Eucalyptus grandis</name>
    <name type="common">Flooded gum</name>
    <dbReference type="NCBI Taxonomy" id="71139"/>
    <lineage>
        <taxon>Eukaryota</taxon>
        <taxon>Viridiplantae</taxon>
        <taxon>Streptophyta</taxon>
        <taxon>Embryophyta</taxon>
        <taxon>Tracheophyta</taxon>
        <taxon>Spermatophyta</taxon>
        <taxon>Magnoliopsida</taxon>
        <taxon>eudicotyledons</taxon>
        <taxon>Gunneridae</taxon>
        <taxon>Pentapetalae</taxon>
        <taxon>rosids</taxon>
        <taxon>malvids</taxon>
        <taxon>Myrtales</taxon>
        <taxon>Myrtaceae</taxon>
        <taxon>Myrtoideae</taxon>
        <taxon>Eucalypteae</taxon>
        <taxon>Eucalyptus</taxon>
    </lineage>
</organism>
<evidence type="ECO:0000313" key="2">
    <source>
        <dbReference type="EMBL" id="KCW70082.1"/>
    </source>
</evidence>
<dbReference type="Gramene" id="KCW70082">
    <property type="protein sequence ID" value="KCW70082"/>
    <property type="gene ID" value="EUGRSUZ_F03387"/>
</dbReference>
<proteinExistence type="predicted"/>
<name>A0A059BVE2_EUCGR</name>
<evidence type="ECO:0000256" key="1">
    <source>
        <dbReference type="SAM" id="Phobius"/>
    </source>
</evidence>
<reference evidence="2" key="1">
    <citation type="submission" date="2013-07" db="EMBL/GenBank/DDBJ databases">
        <title>The genome of Eucalyptus grandis.</title>
        <authorList>
            <person name="Schmutz J."/>
            <person name="Hayes R."/>
            <person name="Myburg A."/>
            <person name="Tuskan G."/>
            <person name="Grattapaglia D."/>
            <person name="Rokhsar D.S."/>
        </authorList>
    </citation>
    <scope>NUCLEOTIDE SEQUENCE</scope>
    <source>
        <tissue evidence="2">Leaf extractions</tissue>
    </source>
</reference>
<accession>A0A059BVE2</accession>
<keyword evidence="1" id="KW-0472">Membrane</keyword>
<protein>
    <submittedName>
        <fullName evidence="2">Uncharacterized protein</fullName>
    </submittedName>
</protein>